<evidence type="ECO:0000313" key="4">
    <source>
        <dbReference type="Proteomes" id="UP001295444"/>
    </source>
</evidence>
<dbReference type="PANTHER" id="PTHR16165:SF29">
    <property type="entry name" value="NXPE FAMILY MEMBER 2"/>
    <property type="match status" value="1"/>
</dbReference>
<dbReference type="Pfam" id="PF24536">
    <property type="entry name" value="NXPE4_C"/>
    <property type="match status" value="1"/>
</dbReference>
<evidence type="ECO:0000259" key="2">
    <source>
        <dbReference type="Pfam" id="PF24536"/>
    </source>
</evidence>
<accession>A0AAD1REC8</accession>
<dbReference type="InterPro" id="IPR057106">
    <property type="entry name" value="NXPE4_C"/>
</dbReference>
<dbReference type="EMBL" id="OW240913">
    <property type="protein sequence ID" value="CAH2250496.1"/>
    <property type="molecule type" value="Genomic_DNA"/>
</dbReference>
<proteinExistence type="inferred from homology"/>
<keyword evidence="4" id="KW-1185">Reference proteome</keyword>
<protein>
    <recommendedName>
        <fullName evidence="2">NXPE C-terminal domain-containing protein</fullName>
    </recommendedName>
</protein>
<organism evidence="3 4">
    <name type="scientific">Pelobates cultripes</name>
    <name type="common">Western spadefoot toad</name>
    <dbReference type="NCBI Taxonomy" id="61616"/>
    <lineage>
        <taxon>Eukaryota</taxon>
        <taxon>Metazoa</taxon>
        <taxon>Chordata</taxon>
        <taxon>Craniata</taxon>
        <taxon>Vertebrata</taxon>
        <taxon>Euteleostomi</taxon>
        <taxon>Amphibia</taxon>
        <taxon>Batrachia</taxon>
        <taxon>Anura</taxon>
        <taxon>Pelobatoidea</taxon>
        <taxon>Pelobatidae</taxon>
        <taxon>Pelobates</taxon>
    </lineage>
</organism>
<comment type="similarity">
    <text evidence="1">Belongs to the NXPE family.</text>
</comment>
<evidence type="ECO:0000256" key="1">
    <source>
        <dbReference type="ARBA" id="ARBA00005431"/>
    </source>
</evidence>
<evidence type="ECO:0000313" key="3">
    <source>
        <dbReference type="EMBL" id="CAH2250496.1"/>
    </source>
</evidence>
<sequence length="577" mass="66443">MNDWTSTVLCKIAEKAWGTKVVRQGQCNGKVESHGEGLQGVRVHIEISLFNTLQYCSAPEKHENTILIEGEMIYREKANGLQSKIDDVFNKIAKLIPNVNVTSFKSCTNGITSKASIINPRSQYCIGENLVIQCNMYDYLGNSKTYGGDFLRSRLYSKELGASVSGRIEDFNNGTYHIHFPLYWKGKVQVSAMLFHPSEGIAALWRSRHSSSGVLEYEGRFVNFTQDEITACGFKLNTDKELCEYLDQDDEEAFYCIKPSNLSCESLNEMRSIVIRKSHLTKEETELFKSNKIGIEISKEFKFINVEDCKKHKSISLPKCETGMESPIPSGYFYKNIWNPVYCNMTNYETGDNFTNCLQGKKLFLLGDSTLRQFVMHFNDIKRPLHAINGHWTQIIVTNYLGFNQRNWNSWQKTLLAVNIDKDIYVFYKRHAIPLESFRFYYFKEDKYISRQIDQLGGGMDTIIAITLGQHFRHFPLTLYIRRVINIRRAIERLFRRSPETKVIIKSENTREIHASVEKTGDFYGYTQYLALREVFQGMNVGFVDAWDMTVSSATENIHPPGYTLQGIMSMTFTFAC</sequence>
<reference evidence="3" key="1">
    <citation type="submission" date="2022-03" db="EMBL/GenBank/DDBJ databases">
        <authorList>
            <person name="Alioto T."/>
            <person name="Alioto T."/>
            <person name="Gomez Garrido J."/>
        </authorList>
    </citation>
    <scope>NUCLEOTIDE SEQUENCE</scope>
</reference>
<dbReference type="AlphaFoldDB" id="A0AAD1REC8"/>
<dbReference type="Pfam" id="PF06312">
    <property type="entry name" value="Neurexophilin"/>
    <property type="match status" value="1"/>
</dbReference>
<dbReference type="InterPro" id="IPR014756">
    <property type="entry name" value="Ig_E-set"/>
</dbReference>
<dbReference type="SUPFAM" id="SSF81296">
    <property type="entry name" value="E set domains"/>
    <property type="match status" value="1"/>
</dbReference>
<dbReference type="PANTHER" id="PTHR16165">
    <property type="entry name" value="NXPE FAMILY MEMBER"/>
    <property type="match status" value="1"/>
</dbReference>
<gene>
    <name evidence="3" type="ORF">PECUL_23A016267</name>
</gene>
<feature type="domain" description="NXPE C-terminal" evidence="2">
    <location>
        <begin position="338"/>
        <end position="577"/>
    </location>
</feature>
<name>A0AAD1REC8_PELCU</name>
<dbReference type="InterPro" id="IPR026845">
    <property type="entry name" value="NXPH/NXPE"/>
</dbReference>
<dbReference type="Proteomes" id="UP001295444">
    <property type="component" value="Chromosome 02"/>
</dbReference>